<evidence type="ECO:0000313" key="2">
    <source>
        <dbReference type="EMBL" id="CAE8597448.1"/>
    </source>
</evidence>
<evidence type="ECO:0000313" key="3">
    <source>
        <dbReference type="Proteomes" id="UP000654075"/>
    </source>
</evidence>
<accession>A0A813EAD4</accession>
<keyword evidence="1" id="KW-1133">Transmembrane helix</keyword>
<protein>
    <submittedName>
        <fullName evidence="2">Uncharacterized protein</fullName>
    </submittedName>
</protein>
<gene>
    <name evidence="2" type="ORF">PGLA1383_LOCUS15893</name>
</gene>
<keyword evidence="1" id="KW-0472">Membrane</keyword>
<keyword evidence="3" id="KW-1185">Reference proteome</keyword>
<organism evidence="2 3">
    <name type="scientific">Polarella glacialis</name>
    <name type="common">Dinoflagellate</name>
    <dbReference type="NCBI Taxonomy" id="89957"/>
    <lineage>
        <taxon>Eukaryota</taxon>
        <taxon>Sar</taxon>
        <taxon>Alveolata</taxon>
        <taxon>Dinophyceae</taxon>
        <taxon>Suessiales</taxon>
        <taxon>Suessiaceae</taxon>
        <taxon>Polarella</taxon>
    </lineage>
</organism>
<evidence type="ECO:0000256" key="1">
    <source>
        <dbReference type="SAM" id="Phobius"/>
    </source>
</evidence>
<dbReference type="Proteomes" id="UP000654075">
    <property type="component" value="Unassembled WGS sequence"/>
</dbReference>
<keyword evidence="1" id="KW-0812">Transmembrane</keyword>
<feature type="transmembrane region" description="Helical" evidence="1">
    <location>
        <begin position="42"/>
        <end position="59"/>
    </location>
</feature>
<comment type="caution">
    <text evidence="2">The sequence shown here is derived from an EMBL/GenBank/DDBJ whole genome shotgun (WGS) entry which is preliminary data.</text>
</comment>
<sequence length="110" mass="12505">MGCVDNLRRSSPVWAGDFLPAHDFVSAAFCARCEFSLLRWPLFLWCSSFVCGILVRFGLRPLAFLVPAGFIRPICHQLLAANNNNSMFHFCLTPVGPANRDFKYVYREVM</sequence>
<dbReference type="EMBL" id="CAJNNV010009502">
    <property type="protein sequence ID" value="CAE8597448.1"/>
    <property type="molecule type" value="Genomic_DNA"/>
</dbReference>
<proteinExistence type="predicted"/>
<dbReference type="AlphaFoldDB" id="A0A813EAD4"/>
<name>A0A813EAD4_POLGL</name>
<reference evidence="2" key="1">
    <citation type="submission" date="2021-02" db="EMBL/GenBank/DDBJ databases">
        <authorList>
            <person name="Dougan E. K."/>
            <person name="Rhodes N."/>
            <person name="Thang M."/>
            <person name="Chan C."/>
        </authorList>
    </citation>
    <scope>NUCLEOTIDE SEQUENCE</scope>
</reference>